<keyword evidence="10" id="KW-1185">Reference proteome</keyword>
<accession>A0AAF0IHM0</accession>
<dbReference type="GO" id="GO:0005886">
    <property type="term" value="C:plasma membrane"/>
    <property type="evidence" value="ECO:0007669"/>
    <property type="project" value="UniProtKB-SubCell"/>
</dbReference>
<dbReference type="GO" id="GO:0042124">
    <property type="term" value="F:1,3-beta-glucanosyltransferase activity"/>
    <property type="evidence" value="ECO:0007669"/>
    <property type="project" value="TreeGrafter"/>
</dbReference>
<evidence type="ECO:0000313" key="9">
    <source>
        <dbReference type="EMBL" id="WEW54989.1"/>
    </source>
</evidence>
<feature type="chain" id="PRO_5041770459" description="1,3-beta-glucanosyltransferase" evidence="6">
    <location>
        <begin position="25"/>
        <end position="445"/>
    </location>
</feature>
<keyword evidence="3 6" id="KW-0732">Signal</keyword>
<dbReference type="SUPFAM" id="SSF51445">
    <property type="entry name" value="(Trans)glycosidases"/>
    <property type="match status" value="1"/>
</dbReference>
<gene>
    <name evidence="9" type="ORF">PRK78_000416</name>
</gene>
<keyword evidence="8" id="KW-1133">Transmembrane helix</keyword>
<evidence type="ECO:0000256" key="2">
    <source>
        <dbReference type="ARBA" id="ARBA00007528"/>
    </source>
</evidence>
<keyword evidence="4" id="KW-0325">Glycoprotein</keyword>
<evidence type="ECO:0000256" key="3">
    <source>
        <dbReference type="ARBA" id="ARBA00022729"/>
    </source>
</evidence>
<protein>
    <recommendedName>
        <fullName evidence="6">1,3-beta-glucanosyltransferase</fullName>
        <ecNumber evidence="6">2.4.1.-</ecNumber>
    </recommendedName>
</protein>
<evidence type="ECO:0000256" key="4">
    <source>
        <dbReference type="ARBA" id="ARBA00023180"/>
    </source>
</evidence>
<dbReference type="InterPro" id="IPR004886">
    <property type="entry name" value="Glucanosyltransferase"/>
</dbReference>
<evidence type="ECO:0000256" key="1">
    <source>
        <dbReference type="ARBA" id="ARBA00004609"/>
    </source>
</evidence>
<dbReference type="GO" id="GO:0098552">
    <property type="term" value="C:side of membrane"/>
    <property type="evidence" value="ECO:0007669"/>
    <property type="project" value="UniProtKB-KW"/>
</dbReference>
<proteinExistence type="inferred from homology"/>
<evidence type="ECO:0000313" key="10">
    <source>
        <dbReference type="Proteomes" id="UP001219355"/>
    </source>
</evidence>
<evidence type="ECO:0000256" key="7">
    <source>
        <dbReference type="SAM" id="MobiDB-lite"/>
    </source>
</evidence>
<feature type="signal peptide" evidence="6">
    <location>
        <begin position="1"/>
        <end position="24"/>
    </location>
</feature>
<dbReference type="AlphaFoldDB" id="A0AAF0IHM0"/>
<dbReference type="PANTHER" id="PTHR31468">
    <property type="entry name" value="1,3-BETA-GLUCANOSYLTRANSFERASE GAS1"/>
    <property type="match status" value="1"/>
</dbReference>
<dbReference type="Proteomes" id="UP001219355">
    <property type="component" value="Chromosome 1"/>
</dbReference>
<feature type="transmembrane region" description="Helical" evidence="8">
    <location>
        <begin position="426"/>
        <end position="444"/>
    </location>
</feature>
<dbReference type="GO" id="GO:0071970">
    <property type="term" value="P:fungal-type cell wall (1-&gt;3)-beta-D-glucan biosynthetic process"/>
    <property type="evidence" value="ECO:0007669"/>
    <property type="project" value="TreeGrafter"/>
</dbReference>
<organism evidence="9 10">
    <name type="scientific">Emydomyces testavorans</name>
    <dbReference type="NCBI Taxonomy" id="2070801"/>
    <lineage>
        <taxon>Eukaryota</taxon>
        <taxon>Fungi</taxon>
        <taxon>Dikarya</taxon>
        <taxon>Ascomycota</taxon>
        <taxon>Pezizomycotina</taxon>
        <taxon>Eurotiomycetes</taxon>
        <taxon>Eurotiomycetidae</taxon>
        <taxon>Onygenales</taxon>
        <taxon>Nannizziopsiaceae</taxon>
        <taxon>Emydomyces</taxon>
    </lineage>
</organism>
<dbReference type="InterPro" id="IPR017853">
    <property type="entry name" value="GH"/>
</dbReference>
<keyword evidence="6" id="KW-0336">GPI-anchor</keyword>
<evidence type="ECO:0000256" key="5">
    <source>
        <dbReference type="ARBA" id="ARBA00023288"/>
    </source>
</evidence>
<dbReference type="PANTHER" id="PTHR31468:SF8">
    <property type="entry name" value="1,3-BETA-GLUCANOSYLTRANSFERASE GAS2"/>
    <property type="match status" value="1"/>
</dbReference>
<comment type="function">
    <text evidence="6">Splits internally a 1,3-beta-glucan molecule and transfers the newly generated reducing end (the donor) to the non-reducing end of another 1,3-beta-glucan molecule (the acceptor) forming a 1,3-beta linkage, resulting in the elongation of 1,3-beta-glucan chains in the cell wall.</text>
</comment>
<dbReference type="Gene3D" id="3.20.20.80">
    <property type="entry name" value="Glycosidases"/>
    <property type="match status" value="1"/>
</dbReference>
<feature type="region of interest" description="Disordered" evidence="7">
    <location>
        <begin position="395"/>
        <end position="417"/>
    </location>
</feature>
<keyword evidence="6 8" id="KW-0472">Membrane</keyword>
<name>A0AAF0IHM0_9EURO</name>
<sequence length="445" mass="48173">MRSLSWSALAAFTAILSLSHSVLAISKISAVGSKFFNEEGEQFFVKGIAYQLTPHDPLVNTTQCSLDAQLMKELGANAIRVYHVNPDGDHTGCMKAFAEAGIYLFVDLDDFPTQIEQNYPTWNETQLNAFKKNLDEFQKFDNTAAVFVGNEILTAKNGSHAAPYILSAARDIKAYRDSKKYRKVPVGYSAADIAELRPMLQNYLTCRSNASETLDFFALNAYEWCGQSSFTLSGYSTLQEHAEGFPVPILFSETGCNTNRPRDFQDLTAIYGPEMSGTWSGAIVYEWIQEANDYGLITYGKASKEDAEKDGTGTVIMDGYSRQGKPTPVTPDFPNLKSRWATLTPKGVARTEYSKKASSVTAPPCPASTVGWEVDPSAPLPTLGQLIATSTTGVKATKTGSGSTSVPSHKNSANQLLPSGTTGTTVFSFMAGALIGLGGIIGWLL</sequence>
<dbReference type="Pfam" id="PF03198">
    <property type="entry name" value="Glyco_hydro_72"/>
    <property type="match status" value="1"/>
</dbReference>
<comment type="subcellular location">
    <subcellularLocation>
        <location evidence="1 6">Cell membrane</location>
        <topology evidence="1 6">Lipid-anchor</topology>
        <topology evidence="1 6">GPI-anchor</topology>
    </subcellularLocation>
</comment>
<keyword evidence="8" id="KW-0812">Transmembrane</keyword>
<dbReference type="EC" id="2.4.1.-" evidence="6"/>
<keyword evidence="6" id="KW-0808">Transferase</keyword>
<evidence type="ECO:0000256" key="6">
    <source>
        <dbReference type="RuleBase" id="RU361209"/>
    </source>
</evidence>
<keyword evidence="5 6" id="KW-0449">Lipoprotein</keyword>
<dbReference type="EMBL" id="CP120627">
    <property type="protein sequence ID" value="WEW54989.1"/>
    <property type="molecule type" value="Genomic_DNA"/>
</dbReference>
<evidence type="ECO:0000256" key="8">
    <source>
        <dbReference type="SAM" id="Phobius"/>
    </source>
</evidence>
<reference evidence="9" key="1">
    <citation type="submission" date="2023-03" db="EMBL/GenBank/DDBJ databases">
        <title>Emydomyces testavorans Genome Sequence.</title>
        <authorList>
            <person name="Hoyer L."/>
        </authorList>
    </citation>
    <scope>NUCLEOTIDE SEQUENCE</scope>
    <source>
        <strain evidence="9">16-2883</strain>
    </source>
</reference>
<comment type="similarity">
    <text evidence="2 6">Belongs to the glycosyl hydrolase 72 family.</text>
</comment>
<dbReference type="GO" id="GO:0031505">
    <property type="term" value="P:fungal-type cell wall organization"/>
    <property type="evidence" value="ECO:0007669"/>
    <property type="project" value="TreeGrafter"/>
</dbReference>